<keyword evidence="1" id="KW-0863">Zinc-finger</keyword>
<dbReference type="PANTHER" id="PTHR28498:SF1">
    <property type="entry name" value="ZINC FINGER SWIM DOMAIN-CONTAINING PROTEIN 7"/>
    <property type="match status" value="1"/>
</dbReference>
<organism evidence="3 4">
    <name type="scientific">Rotaria sordida</name>
    <dbReference type="NCBI Taxonomy" id="392033"/>
    <lineage>
        <taxon>Eukaryota</taxon>
        <taxon>Metazoa</taxon>
        <taxon>Spiralia</taxon>
        <taxon>Gnathifera</taxon>
        <taxon>Rotifera</taxon>
        <taxon>Eurotatoria</taxon>
        <taxon>Bdelloidea</taxon>
        <taxon>Philodinida</taxon>
        <taxon>Philodinidae</taxon>
        <taxon>Rotaria</taxon>
    </lineage>
</organism>
<dbReference type="GO" id="GO:0097196">
    <property type="term" value="C:Shu complex"/>
    <property type="evidence" value="ECO:0007669"/>
    <property type="project" value="TreeGrafter"/>
</dbReference>
<dbReference type="PROSITE" id="PS50966">
    <property type="entry name" value="ZF_SWIM"/>
    <property type="match status" value="1"/>
</dbReference>
<dbReference type="EMBL" id="CAJNOH010000129">
    <property type="protein sequence ID" value="CAF0893208.1"/>
    <property type="molecule type" value="Genomic_DNA"/>
</dbReference>
<dbReference type="PANTHER" id="PTHR28498">
    <property type="entry name" value="ZINC FINGER SWIM DOMAIN-CONTAINING PROTEIN 7"/>
    <property type="match status" value="1"/>
</dbReference>
<protein>
    <recommendedName>
        <fullName evidence="2">SWIM-type domain-containing protein</fullName>
    </recommendedName>
</protein>
<gene>
    <name evidence="3" type="ORF">PYM288_LOCUS9130</name>
</gene>
<keyword evidence="1" id="KW-0479">Metal-binding</keyword>
<proteinExistence type="predicted"/>
<evidence type="ECO:0000259" key="2">
    <source>
        <dbReference type="PROSITE" id="PS50966"/>
    </source>
</evidence>
<accession>A0A813Z4I7</accession>
<dbReference type="GO" id="GO:0008270">
    <property type="term" value="F:zinc ion binding"/>
    <property type="evidence" value="ECO:0007669"/>
    <property type="project" value="UniProtKB-KW"/>
</dbReference>
<name>A0A813Z4I7_9BILA</name>
<dbReference type="InterPro" id="IPR007527">
    <property type="entry name" value="Znf_SWIM"/>
</dbReference>
<feature type="domain" description="SWIM-type" evidence="2">
    <location>
        <begin position="81"/>
        <end position="118"/>
    </location>
</feature>
<comment type="caution">
    <text evidence="3">The sequence shown here is derived from an EMBL/GenBank/DDBJ whole genome shotgun (WGS) entry which is preliminary data.</text>
</comment>
<evidence type="ECO:0000313" key="4">
    <source>
        <dbReference type="Proteomes" id="UP000663854"/>
    </source>
</evidence>
<dbReference type="GO" id="GO:0000724">
    <property type="term" value="P:double-strand break repair via homologous recombination"/>
    <property type="evidence" value="ECO:0007669"/>
    <property type="project" value="TreeGrafter"/>
</dbReference>
<sequence length="153" mass="18170">MNYLLTVERVLLADVAKTYDELKTIDDKTMKGLAFFYGYDILLHGIHLLKHTKRLVLYHTNEIISRRLYQFHANKNQVPVYTLTSSNFCTCSFYKQHILNKQDYFACPHNIAIKLHEQIYKLNNHIEIETFIVTHEYLIDKMAKLIEQTCEIE</sequence>
<evidence type="ECO:0000256" key="1">
    <source>
        <dbReference type="PROSITE-ProRule" id="PRU00325"/>
    </source>
</evidence>
<keyword evidence="1" id="KW-0862">Zinc</keyword>
<dbReference type="Proteomes" id="UP000663854">
    <property type="component" value="Unassembled WGS sequence"/>
</dbReference>
<dbReference type="AlphaFoldDB" id="A0A813Z4I7"/>
<evidence type="ECO:0000313" key="3">
    <source>
        <dbReference type="EMBL" id="CAF0893208.1"/>
    </source>
</evidence>
<reference evidence="3" key="1">
    <citation type="submission" date="2021-02" db="EMBL/GenBank/DDBJ databases">
        <authorList>
            <person name="Nowell W R."/>
        </authorList>
    </citation>
    <scope>NUCLEOTIDE SEQUENCE</scope>
</reference>